<evidence type="ECO:0000313" key="8">
    <source>
        <dbReference type="EMBL" id="KRL07121.1"/>
    </source>
</evidence>
<evidence type="ECO:0000313" key="9">
    <source>
        <dbReference type="Proteomes" id="UP000051448"/>
    </source>
</evidence>
<dbReference type="EMBL" id="AZDX01000009">
    <property type="protein sequence ID" value="KRL07121.1"/>
    <property type="molecule type" value="Genomic_DNA"/>
</dbReference>
<dbReference type="Gene3D" id="3.40.30.10">
    <property type="entry name" value="Glutaredoxin"/>
    <property type="match status" value="1"/>
</dbReference>
<dbReference type="SUPFAM" id="SSF52833">
    <property type="entry name" value="Thioredoxin-like"/>
    <property type="match status" value="1"/>
</dbReference>
<feature type="domain" description="Thioredoxin" evidence="7">
    <location>
        <begin position="1"/>
        <end position="109"/>
    </location>
</feature>
<keyword evidence="3" id="KW-0813">Transport</keyword>
<evidence type="ECO:0000256" key="3">
    <source>
        <dbReference type="ARBA" id="ARBA00022448"/>
    </source>
</evidence>
<dbReference type="PROSITE" id="PS00194">
    <property type="entry name" value="THIOREDOXIN_1"/>
    <property type="match status" value="1"/>
</dbReference>
<dbReference type="InterPro" id="IPR036249">
    <property type="entry name" value="Thioredoxin-like_sf"/>
</dbReference>
<name>A0A0R1MH07_9LACO</name>
<dbReference type="PROSITE" id="PS51352">
    <property type="entry name" value="THIOREDOXIN_2"/>
    <property type="match status" value="1"/>
</dbReference>
<dbReference type="AlphaFoldDB" id="A0A0R1MH07"/>
<evidence type="ECO:0000259" key="7">
    <source>
        <dbReference type="PROSITE" id="PS51352"/>
    </source>
</evidence>
<comment type="similarity">
    <text evidence="1">Belongs to the thioredoxin family.</text>
</comment>
<evidence type="ECO:0000256" key="4">
    <source>
        <dbReference type="ARBA" id="ARBA00022982"/>
    </source>
</evidence>
<keyword evidence="9" id="KW-1185">Reference proteome</keyword>
<accession>A0A0R1MH07</accession>
<reference evidence="8 9" key="1">
    <citation type="journal article" date="2015" name="Genome Announc.">
        <title>Expanding the biotechnology potential of lactobacilli through comparative genomics of 213 strains and associated genera.</title>
        <authorList>
            <person name="Sun Z."/>
            <person name="Harris H.M."/>
            <person name="McCann A."/>
            <person name="Guo C."/>
            <person name="Argimon S."/>
            <person name="Zhang W."/>
            <person name="Yang X."/>
            <person name="Jeffery I.B."/>
            <person name="Cooney J.C."/>
            <person name="Kagawa T.F."/>
            <person name="Liu W."/>
            <person name="Song Y."/>
            <person name="Salvetti E."/>
            <person name="Wrobel A."/>
            <person name="Rasinkangas P."/>
            <person name="Parkhill J."/>
            <person name="Rea M.C."/>
            <person name="O'Sullivan O."/>
            <person name="Ritari J."/>
            <person name="Douillard F.P."/>
            <person name="Paul Ross R."/>
            <person name="Yang R."/>
            <person name="Briner A.E."/>
            <person name="Felis G.E."/>
            <person name="de Vos W.M."/>
            <person name="Barrangou R."/>
            <person name="Klaenhammer T.R."/>
            <person name="Caufield P.W."/>
            <person name="Cui Y."/>
            <person name="Zhang H."/>
            <person name="O'Toole P.W."/>
        </authorList>
    </citation>
    <scope>NUCLEOTIDE SEQUENCE [LARGE SCALE GENOMIC DNA]</scope>
    <source>
        <strain evidence="8 9">DSM 19519</strain>
    </source>
</reference>
<dbReference type="STRING" id="1423759.FC92_GL002212"/>
<dbReference type="Pfam" id="PF00085">
    <property type="entry name" value="Thioredoxin"/>
    <property type="match status" value="1"/>
</dbReference>
<dbReference type="CDD" id="cd02947">
    <property type="entry name" value="TRX_family"/>
    <property type="match status" value="1"/>
</dbReference>
<organism evidence="8 9">
    <name type="scientific">Liquorilactobacillus hordei DSM 19519</name>
    <dbReference type="NCBI Taxonomy" id="1423759"/>
    <lineage>
        <taxon>Bacteria</taxon>
        <taxon>Bacillati</taxon>
        <taxon>Bacillota</taxon>
        <taxon>Bacilli</taxon>
        <taxon>Lactobacillales</taxon>
        <taxon>Lactobacillaceae</taxon>
        <taxon>Liquorilactobacillus</taxon>
    </lineage>
</organism>
<gene>
    <name evidence="8" type="ORF">FC92_GL002212</name>
</gene>
<dbReference type="GO" id="GO:0005737">
    <property type="term" value="C:cytoplasm"/>
    <property type="evidence" value="ECO:0007669"/>
    <property type="project" value="TreeGrafter"/>
</dbReference>
<dbReference type="PANTHER" id="PTHR45663">
    <property type="entry name" value="GEO12009P1"/>
    <property type="match status" value="1"/>
</dbReference>
<keyword evidence="5" id="KW-1015">Disulfide bond</keyword>
<evidence type="ECO:0000256" key="6">
    <source>
        <dbReference type="ARBA" id="ARBA00023284"/>
    </source>
</evidence>
<evidence type="ECO:0000256" key="2">
    <source>
        <dbReference type="ARBA" id="ARBA00020570"/>
    </source>
</evidence>
<dbReference type="PANTHER" id="PTHR45663:SF11">
    <property type="entry name" value="GEO12009P1"/>
    <property type="match status" value="1"/>
</dbReference>
<dbReference type="PRINTS" id="PR00421">
    <property type="entry name" value="THIOREDOXIN"/>
</dbReference>
<proteinExistence type="inferred from homology"/>
<dbReference type="InterPro" id="IPR013766">
    <property type="entry name" value="Thioredoxin_domain"/>
</dbReference>
<protein>
    <recommendedName>
        <fullName evidence="2">Thioredoxin</fullName>
    </recommendedName>
</protein>
<dbReference type="GO" id="GO:0015035">
    <property type="term" value="F:protein-disulfide reductase activity"/>
    <property type="evidence" value="ECO:0007669"/>
    <property type="project" value="TreeGrafter"/>
</dbReference>
<evidence type="ECO:0000256" key="5">
    <source>
        <dbReference type="ARBA" id="ARBA00023157"/>
    </source>
</evidence>
<keyword evidence="4" id="KW-0249">Electron transport</keyword>
<dbReference type="InterPro" id="IPR017937">
    <property type="entry name" value="Thioredoxin_CS"/>
</dbReference>
<sequence length="118" mass="13273">MKIGGEGMVTEIQNESDIPLTGLALIDFHADWCGPCQMFAPVFAELEENFGDEVFFGSVDVQEKQKMAHSFGVMSIPCTLLFENGIPKEKVQGYKPYGKFETYLEQKIESLTLTNRNK</sequence>
<keyword evidence="6" id="KW-0676">Redox-active center</keyword>
<comment type="caution">
    <text evidence="8">The sequence shown here is derived from an EMBL/GenBank/DDBJ whole genome shotgun (WGS) entry which is preliminary data.</text>
</comment>
<dbReference type="PATRIC" id="fig|1423759.3.peg.2316"/>
<evidence type="ECO:0000256" key="1">
    <source>
        <dbReference type="ARBA" id="ARBA00008987"/>
    </source>
</evidence>
<dbReference type="Proteomes" id="UP000051448">
    <property type="component" value="Unassembled WGS sequence"/>
</dbReference>